<accession>A0AAV4BP68</accession>
<dbReference type="AlphaFoldDB" id="A0AAV4BP68"/>
<reference evidence="1 2" key="1">
    <citation type="journal article" date="2021" name="Elife">
        <title>Chloroplast acquisition without the gene transfer in kleptoplastic sea slugs, Plakobranchus ocellatus.</title>
        <authorList>
            <person name="Maeda T."/>
            <person name="Takahashi S."/>
            <person name="Yoshida T."/>
            <person name="Shimamura S."/>
            <person name="Takaki Y."/>
            <person name="Nagai Y."/>
            <person name="Toyoda A."/>
            <person name="Suzuki Y."/>
            <person name="Arimoto A."/>
            <person name="Ishii H."/>
            <person name="Satoh N."/>
            <person name="Nishiyama T."/>
            <person name="Hasebe M."/>
            <person name="Maruyama T."/>
            <person name="Minagawa J."/>
            <person name="Obokata J."/>
            <person name="Shigenobu S."/>
        </authorList>
    </citation>
    <scope>NUCLEOTIDE SEQUENCE [LARGE SCALE GENOMIC DNA]</scope>
</reference>
<dbReference type="Proteomes" id="UP000735302">
    <property type="component" value="Unassembled WGS sequence"/>
</dbReference>
<organism evidence="1 2">
    <name type="scientific">Plakobranchus ocellatus</name>
    <dbReference type="NCBI Taxonomy" id="259542"/>
    <lineage>
        <taxon>Eukaryota</taxon>
        <taxon>Metazoa</taxon>
        <taxon>Spiralia</taxon>
        <taxon>Lophotrochozoa</taxon>
        <taxon>Mollusca</taxon>
        <taxon>Gastropoda</taxon>
        <taxon>Heterobranchia</taxon>
        <taxon>Euthyneura</taxon>
        <taxon>Panpulmonata</taxon>
        <taxon>Sacoglossa</taxon>
        <taxon>Placobranchoidea</taxon>
        <taxon>Plakobranchidae</taxon>
        <taxon>Plakobranchus</taxon>
    </lineage>
</organism>
<name>A0AAV4BP68_9GAST</name>
<evidence type="ECO:0000313" key="1">
    <source>
        <dbReference type="EMBL" id="GFO25046.1"/>
    </source>
</evidence>
<protein>
    <submittedName>
        <fullName evidence="1">Uncharacterized protein</fullName>
    </submittedName>
</protein>
<comment type="caution">
    <text evidence="1">The sequence shown here is derived from an EMBL/GenBank/DDBJ whole genome shotgun (WGS) entry which is preliminary data.</text>
</comment>
<evidence type="ECO:0000313" key="2">
    <source>
        <dbReference type="Proteomes" id="UP000735302"/>
    </source>
</evidence>
<sequence>MSASHRGSSWCCICASKRKAEDLSTLMSVSSFASWSPLKKFMVISTKGSAKVADRSHFKIHRELKSILATRQSRSTNLLVVTSWSS</sequence>
<dbReference type="EMBL" id="BLXT01005682">
    <property type="protein sequence ID" value="GFO25046.1"/>
    <property type="molecule type" value="Genomic_DNA"/>
</dbReference>
<proteinExistence type="predicted"/>
<keyword evidence="2" id="KW-1185">Reference proteome</keyword>
<gene>
    <name evidence="1" type="ORF">PoB_005155100</name>
</gene>